<sequence length="154" mass="17283">MDTEQFAAIQGIEMDEEAAEELLRREGVGVLSLADDSLAYCVPVSFGYADRSIYFVFLQPSEDSEKIAFADATREASFLAFIRPSRHNWQSVIARGPIHRLDEGEWDELVEAMADNAWFPSLFAETEPMQDLLGYELRVDSLTGMQSRAAEHSA</sequence>
<dbReference type="EMBL" id="JBHSKX010000002">
    <property type="protein sequence ID" value="MFC5368409.1"/>
    <property type="molecule type" value="Genomic_DNA"/>
</dbReference>
<protein>
    <submittedName>
        <fullName evidence="1">Pyridoxamine 5'-phosphate oxidase family protein</fullName>
    </submittedName>
</protein>
<accession>A0ABD5REG8</accession>
<dbReference type="AlphaFoldDB" id="A0ABD5REG8"/>
<dbReference type="SUPFAM" id="SSF50475">
    <property type="entry name" value="FMN-binding split barrel"/>
    <property type="match status" value="1"/>
</dbReference>
<gene>
    <name evidence="1" type="ORF">ACFPJ5_15880</name>
</gene>
<organism evidence="1 2">
    <name type="scientific">Salinirubrum litoreum</name>
    <dbReference type="NCBI Taxonomy" id="1126234"/>
    <lineage>
        <taxon>Archaea</taxon>
        <taxon>Methanobacteriati</taxon>
        <taxon>Methanobacteriota</taxon>
        <taxon>Stenosarchaea group</taxon>
        <taxon>Halobacteria</taxon>
        <taxon>Halobacteriales</taxon>
        <taxon>Haloferacaceae</taxon>
        <taxon>Salinirubrum</taxon>
    </lineage>
</organism>
<dbReference type="Pfam" id="PF12900">
    <property type="entry name" value="Pyridox_ox_2"/>
    <property type="match status" value="1"/>
</dbReference>
<keyword evidence="2" id="KW-1185">Reference proteome</keyword>
<dbReference type="RefSeq" id="WP_227230687.1">
    <property type="nucleotide sequence ID" value="NZ_JAJCVJ010000002.1"/>
</dbReference>
<dbReference type="InterPro" id="IPR012349">
    <property type="entry name" value="Split_barrel_FMN-bd"/>
</dbReference>
<dbReference type="Gene3D" id="2.30.110.10">
    <property type="entry name" value="Electron Transport, Fmn-binding Protein, Chain A"/>
    <property type="match status" value="1"/>
</dbReference>
<evidence type="ECO:0000313" key="2">
    <source>
        <dbReference type="Proteomes" id="UP001596201"/>
    </source>
</evidence>
<dbReference type="Proteomes" id="UP001596201">
    <property type="component" value="Unassembled WGS sequence"/>
</dbReference>
<reference evidence="1 2" key="1">
    <citation type="journal article" date="2019" name="Int. J. Syst. Evol. Microbiol.">
        <title>The Global Catalogue of Microorganisms (GCM) 10K type strain sequencing project: providing services to taxonomists for standard genome sequencing and annotation.</title>
        <authorList>
            <consortium name="The Broad Institute Genomics Platform"/>
            <consortium name="The Broad Institute Genome Sequencing Center for Infectious Disease"/>
            <person name="Wu L."/>
            <person name="Ma J."/>
        </authorList>
    </citation>
    <scope>NUCLEOTIDE SEQUENCE [LARGE SCALE GENOMIC DNA]</scope>
    <source>
        <strain evidence="1 2">CGMCC 1.12237</strain>
    </source>
</reference>
<dbReference type="InterPro" id="IPR024747">
    <property type="entry name" value="Pyridox_Oxase-rel"/>
</dbReference>
<name>A0ABD5REG8_9EURY</name>
<evidence type="ECO:0000313" key="1">
    <source>
        <dbReference type="EMBL" id="MFC5368409.1"/>
    </source>
</evidence>
<proteinExistence type="predicted"/>
<comment type="caution">
    <text evidence="1">The sequence shown here is derived from an EMBL/GenBank/DDBJ whole genome shotgun (WGS) entry which is preliminary data.</text>
</comment>